<protein>
    <submittedName>
        <fullName evidence="2">Uncharacterized protein</fullName>
    </submittedName>
</protein>
<keyword evidence="1" id="KW-1133">Transmembrane helix</keyword>
<evidence type="ECO:0000313" key="3">
    <source>
        <dbReference type="Proteomes" id="UP000807342"/>
    </source>
</evidence>
<gene>
    <name evidence="2" type="ORF">P691DRAFT_791498</name>
</gene>
<keyword evidence="1" id="KW-0472">Membrane</keyword>
<feature type="transmembrane region" description="Helical" evidence="1">
    <location>
        <begin position="13"/>
        <end position="36"/>
    </location>
</feature>
<name>A0A9P5X0S4_9AGAR</name>
<keyword evidence="1" id="KW-0812">Transmembrane</keyword>
<accession>A0A9P5X0S4</accession>
<comment type="caution">
    <text evidence="2">The sequence shown here is derived from an EMBL/GenBank/DDBJ whole genome shotgun (WGS) entry which is preliminary data.</text>
</comment>
<evidence type="ECO:0000256" key="1">
    <source>
        <dbReference type="SAM" id="Phobius"/>
    </source>
</evidence>
<evidence type="ECO:0000313" key="2">
    <source>
        <dbReference type="EMBL" id="KAF9441356.1"/>
    </source>
</evidence>
<proteinExistence type="predicted"/>
<dbReference type="EMBL" id="MU151940">
    <property type="protein sequence ID" value="KAF9441356.1"/>
    <property type="molecule type" value="Genomic_DNA"/>
</dbReference>
<keyword evidence="3" id="KW-1185">Reference proteome</keyword>
<dbReference type="AlphaFoldDB" id="A0A9P5X0S4"/>
<dbReference type="Proteomes" id="UP000807342">
    <property type="component" value="Unassembled WGS sequence"/>
</dbReference>
<organism evidence="2 3">
    <name type="scientific">Macrolepiota fuliginosa MF-IS2</name>
    <dbReference type="NCBI Taxonomy" id="1400762"/>
    <lineage>
        <taxon>Eukaryota</taxon>
        <taxon>Fungi</taxon>
        <taxon>Dikarya</taxon>
        <taxon>Basidiomycota</taxon>
        <taxon>Agaricomycotina</taxon>
        <taxon>Agaricomycetes</taxon>
        <taxon>Agaricomycetidae</taxon>
        <taxon>Agaricales</taxon>
        <taxon>Agaricineae</taxon>
        <taxon>Agaricaceae</taxon>
        <taxon>Macrolepiota</taxon>
    </lineage>
</organism>
<reference evidence="2" key="1">
    <citation type="submission" date="2020-11" db="EMBL/GenBank/DDBJ databases">
        <authorList>
            <consortium name="DOE Joint Genome Institute"/>
            <person name="Ahrendt S."/>
            <person name="Riley R."/>
            <person name="Andreopoulos W."/>
            <person name="Labutti K."/>
            <person name="Pangilinan J."/>
            <person name="Ruiz-Duenas F.J."/>
            <person name="Barrasa J.M."/>
            <person name="Sanchez-Garcia M."/>
            <person name="Camarero S."/>
            <person name="Miyauchi S."/>
            <person name="Serrano A."/>
            <person name="Linde D."/>
            <person name="Babiker R."/>
            <person name="Drula E."/>
            <person name="Ayuso-Fernandez I."/>
            <person name="Pacheco R."/>
            <person name="Padilla G."/>
            <person name="Ferreira P."/>
            <person name="Barriuso J."/>
            <person name="Kellner H."/>
            <person name="Castanera R."/>
            <person name="Alfaro M."/>
            <person name="Ramirez L."/>
            <person name="Pisabarro A.G."/>
            <person name="Kuo A."/>
            <person name="Tritt A."/>
            <person name="Lipzen A."/>
            <person name="He G."/>
            <person name="Yan M."/>
            <person name="Ng V."/>
            <person name="Cullen D."/>
            <person name="Martin F."/>
            <person name="Rosso M.-N."/>
            <person name="Henrissat B."/>
            <person name="Hibbett D."/>
            <person name="Martinez A.T."/>
            <person name="Grigoriev I.V."/>
        </authorList>
    </citation>
    <scope>NUCLEOTIDE SEQUENCE</scope>
    <source>
        <strain evidence="2">MF-IS2</strain>
    </source>
</reference>
<sequence length="204" mass="21720">MELVVTIQVQPEWLHSIIIPFIFFINGGNGFVGILARRMQFTVVWTCMQGSSMEVGGTGGLTLGLPQQHPVVANELRGASASFGELGLGRVSYEAPVHNIIGGDDGVLKLGANFSTWEGLSGSRLEERDVYDLDERLRHQDAYVCSKKPARECGLDDVKVGLGNGSAPLNNKLYDDCGEAWQDGVHGGPSVIAVKTGGSGEGFG</sequence>